<evidence type="ECO:0000256" key="1">
    <source>
        <dbReference type="SAM" id="Phobius"/>
    </source>
</evidence>
<dbReference type="InterPro" id="IPR036259">
    <property type="entry name" value="MFS_trans_sf"/>
</dbReference>
<feature type="transmembrane region" description="Helical" evidence="1">
    <location>
        <begin position="133"/>
        <end position="153"/>
    </location>
</feature>
<sequence>MAKKNDEPQTAVETTVDVDGLLSELTKKNDEYVFKLRRILKEHQYTDAQERKVLADILPEMVEAQRAGKPATQIFGPVTVKADSIINAPKPVKQAPYWLTGLDLSLFFASIFGLMYGIMAFIKPKNMTAGSGIASIIIMAGMAGFIFSYYNIWSRRDKKKRAKTWLIMLGGVAAIIVASLASSLLAVIKSPLTSPTVWPVYAVVAVVCYGAHWLLKRQYNLPGIMAA</sequence>
<dbReference type="RefSeq" id="WP_056962702.1">
    <property type="nucleotide sequence ID" value="NZ_AZEU01000063.1"/>
</dbReference>
<feature type="transmembrane region" description="Helical" evidence="1">
    <location>
        <begin position="97"/>
        <end position="121"/>
    </location>
</feature>
<dbReference type="SUPFAM" id="SSF103473">
    <property type="entry name" value="MFS general substrate transporter"/>
    <property type="match status" value="1"/>
</dbReference>
<keyword evidence="1" id="KW-0472">Membrane</keyword>
<protein>
    <submittedName>
        <fullName evidence="2">Membrane-associated protein</fullName>
    </submittedName>
</protein>
<accession>A0A0R1R3M1</accession>
<evidence type="ECO:0000313" key="3">
    <source>
        <dbReference type="Proteomes" id="UP000051790"/>
    </source>
</evidence>
<dbReference type="EMBL" id="AZEU01000063">
    <property type="protein sequence ID" value="KRL50990.1"/>
    <property type="molecule type" value="Genomic_DNA"/>
</dbReference>
<dbReference type="Proteomes" id="UP000051790">
    <property type="component" value="Unassembled WGS sequence"/>
</dbReference>
<feature type="transmembrane region" description="Helical" evidence="1">
    <location>
        <begin position="165"/>
        <end position="186"/>
    </location>
</feature>
<dbReference type="OrthoDB" id="2327103at2"/>
<gene>
    <name evidence="2" type="ORF">FD01_GL003027</name>
</gene>
<comment type="caution">
    <text evidence="2">The sequence shown here is derived from an EMBL/GenBank/DDBJ whole genome shotgun (WGS) entry which is preliminary data.</text>
</comment>
<keyword evidence="1" id="KW-1133">Transmembrane helix</keyword>
<keyword evidence="3" id="KW-1185">Reference proteome</keyword>
<dbReference type="PIRSF" id="PIRSF033111">
    <property type="entry name" value="UCP033111"/>
    <property type="match status" value="1"/>
</dbReference>
<dbReference type="InterPro" id="IPR009214">
    <property type="entry name" value="DUF1129"/>
</dbReference>
<organism evidence="2 3">
    <name type="scientific">Lacticaseibacillus manihotivorans DSM 13343 = JCM 12514</name>
    <dbReference type="NCBI Taxonomy" id="1423769"/>
    <lineage>
        <taxon>Bacteria</taxon>
        <taxon>Bacillati</taxon>
        <taxon>Bacillota</taxon>
        <taxon>Bacilli</taxon>
        <taxon>Lactobacillales</taxon>
        <taxon>Lactobacillaceae</taxon>
        <taxon>Lacticaseibacillus</taxon>
    </lineage>
</organism>
<reference evidence="2 3" key="1">
    <citation type="journal article" date="2015" name="Genome Announc.">
        <title>Expanding the biotechnology potential of lactobacilli through comparative genomics of 213 strains and associated genera.</title>
        <authorList>
            <person name="Sun Z."/>
            <person name="Harris H.M."/>
            <person name="McCann A."/>
            <person name="Guo C."/>
            <person name="Argimon S."/>
            <person name="Zhang W."/>
            <person name="Yang X."/>
            <person name="Jeffery I.B."/>
            <person name="Cooney J.C."/>
            <person name="Kagawa T.F."/>
            <person name="Liu W."/>
            <person name="Song Y."/>
            <person name="Salvetti E."/>
            <person name="Wrobel A."/>
            <person name="Rasinkangas P."/>
            <person name="Parkhill J."/>
            <person name="Rea M.C."/>
            <person name="O'Sullivan O."/>
            <person name="Ritari J."/>
            <person name="Douillard F.P."/>
            <person name="Paul Ross R."/>
            <person name="Yang R."/>
            <person name="Briner A.E."/>
            <person name="Felis G.E."/>
            <person name="de Vos W.M."/>
            <person name="Barrangou R."/>
            <person name="Klaenhammer T.R."/>
            <person name="Caufield P.W."/>
            <person name="Cui Y."/>
            <person name="Zhang H."/>
            <person name="O'Toole P.W."/>
        </authorList>
    </citation>
    <scope>NUCLEOTIDE SEQUENCE [LARGE SCALE GENOMIC DNA]</scope>
    <source>
        <strain evidence="2 3">DSM 13343</strain>
    </source>
</reference>
<dbReference type="AlphaFoldDB" id="A0A0R1R3M1"/>
<keyword evidence="1" id="KW-0812">Transmembrane</keyword>
<dbReference type="Pfam" id="PF06570">
    <property type="entry name" value="DUF1129"/>
    <property type="match status" value="1"/>
</dbReference>
<dbReference type="PATRIC" id="fig|1423769.4.peg.3266"/>
<name>A0A0R1R3M1_9LACO</name>
<evidence type="ECO:0000313" key="2">
    <source>
        <dbReference type="EMBL" id="KRL50990.1"/>
    </source>
</evidence>
<proteinExistence type="predicted"/>
<feature type="transmembrane region" description="Helical" evidence="1">
    <location>
        <begin position="198"/>
        <end position="215"/>
    </location>
</feature>